<dbReference type="OrthoDB" id="567788at2759"/>
<dbReference type="PANTHER" id="PTHR45799:SF2">
    <property type="entry name" value="RETICULON-LIKE PROTEIN"/>
    <property type="match status" value="1"/>
</dbReference>
<dbReference type="Proteomes" id="UP000002282">
    <property type="component" value="Chromosome 3R"/>
</dbReference>
<evidence type="ECO:0000256" key="4">
    <source>
        <dbReference type="ARBA" id="ARBA00022989"/>
    </source>
</evidence>
<dbReference type="eggNOG" id="KOG1792">
    <property type="taxonomic scope" value="Eukaryota"/>
</dbReference>
<keyword evidence="9" id="KW-1185">Reference proteome</keyword>
<evidence type="ECO:0000256" key="2">
    <source>
        <dbReference type="ARBA" id="ARBA00022692"/>
    </source>
</evidence>
<evidence type="ECO:0000313" key="8">
    <source>
        <dbReference type="EMBL" id="EDW96356.1"/>
    </source>
</evidence>
<evidence type="ECO:0000256" key="5">
    <source>
        <dbReference type="ARBA" id="ARBA00023136"/>
    </source>
</evidence>
<feature type="transmembrane region" description="Helical" evidence="6">
    <location>
        <begin position="57"/>
        <end position="78"/>
    </location>
</feature>
<dbReference type="GO" id="GO:0097753">
    <property type="term" value="P:membrane bending"/>
    <property type="evidence" value="ECO:0007669"/>
    <property type="project" value="EnsemblMetazoa"/>
</dbReference>
<evidence type="ECO:0000313" key="9">
    <source>
        <dbReference type="Proteomes" id="UP000002282"/>
    </source>
</evidence>
<dbReference type="GO" id="GO:0005789">
    <property type="term" value="C:endoplasmic reticulum membrane"/>
    <property type="evidence" value="ECO:0007669"/>
    <property type="project" value="UniProtKB-SubCell"/>
</dbReference>
<keyword evidence="3 6" id="KW-0256">Endoplasmic reticulum</keyword>
<keyword evidence="5 6" id="KW-0472">Membrane</keyword>
<dbReference type="InterPro" id="IPR003388">
    <property type="entry name" value="Reticulon"/>
</dbReference>
<dbReference type="InterPro" id="IPR046964">
    <property type="entry name" value="RTN1-4"/>
</dbReference>
<dbReference type="HOGENOM" id="CLU_1074667_0_0_1"/>
<evidence type="ECO:0000256" key="6">
    <source>
        <dbReference type="RuleBase" id="RU363132"/>
    </source>
</evidence>
<name>B4PRG8_DROYA</name>
<feature type="domain" description="Reticulon" evidence="7">
    <location>
        <begin position="19"/>
        <end position="223"/>
    </location>
</feature>
<organism evidence="8 9">
    <name type="scientific">Drosophila yakuba</name>
    <name type="common">Fruit fly</name>
    <dbReference type="NCBI Taxonomy" id="7245"/>
    <lineage>
        <taxon>Eukaryota</taxon>
        <taxon>Metazoa</taxon>
        <taxon>Ecdysozoa</taxon>
        <taxon>Arthropoda</taxon>
        <taxon>Hexapoda</taxon>
        <taxon>Insecta</taxon>
        <taxon>Pterygota</taxon>
        <taxon>Neoptera</taxon>
        <taxon>Endopterygota</taxon>
        <taxon>Diptera</taxon>
        <taxon>Brachycera</taxon>
        <taxon>Muscomorpha</taxon>
        <taxon>Ephydroidea</taxon>
        <taxon>Drosophilidae</taxon>
        <taxon>Drosophila</taxon>
        <taxon>Sophophora</taxon>
    </lineage>
</organism>
<protein>
    <recommendedName>
        <fullName evidence="6">Reticulon-like protein</fullName>
    </recommendedName>
</protein>
<dbReference type="PROSITE" id="PS50845">
    <property type="entry name" value="RETICULON"/>
    <property type="match status" value="1"/>
</dbReference>
<accession>B4PRG8</accession>
<dbReference type="EMBL" id="CM000160">
    <property type="protein sequence ID" value="EDW96356.1"/>
    <property type="molecule type" value="Genomic_DNA"/>
</dbReference>
<evidence type="ECO:0000256" key="3">
    <source>
        <dbReference type="ARBA" id="ARBA00022824"/>
    </source>
</evidence>
<evidence type="ECO:0000259" key="7">
    <source>
        <dbReference type="PROSITE" id="PS50845"/>
    </source>
</evidence>
<dbReference type="GO" id="GO:0005543">
    <property type="term" value="F:phospholipid binding"/>
    <property type="evidence" value="ECO:0007669"/>
    <property type="project" value="EnsemblMetazoa"/>
</dbReference>
<comment type="subcellular location">
    <subcellularLocation>
        <location evidence="1 6">Endoplasmic reticulum membrane</location>
        <topology evidence="1 6">Multi-pass membrane protein</topology>
    </subcellularLocation>
</comment>
<dbReference type="PANTHER" id="PTHR45799">
    <property type="entry name" value="RETICULON-LIKE PROTEIN"/>
    <property type="match status" value="1"/>
</dbReference>
<dbReference type="GO" id="GO:0071786">
    <property type="term" value="P:endoplasmic reticulum tubular network organization"/>
    <property type="evidence" value="ECO:0007669"/>
    <property type="project" value="EnsemblMetazoa"/>
</dbReference>
<dbReference type="Pfam" id="PF02453">
    <property type="entry name" value="Reticulon"/>
    <property type="match status" value="1"/>
</dbReference>
<feature type="transmembrane region" description="Helical" evidence="6">
    <location>
        <begin position="136"/>
        <end position="163"/>
    </location>
</feature>
<sequence length="264" mass="30578">MNSDTSLKAEESSQIFVDLKNLLLWRNCRKTLIVFTGILLLLLDVMVHSVISVISMAGITVLLAAIGYRLLVQFWRIWKKDGNKDHISRFYPHVKIDIPREETLYLAGKAVFHLNSILNRMIELLLVEKWEDSLKFLVLLCGINLLGDCFNGLTLLLFGHVFIFTLPKLYESYKPLVDVQIRKLRSCKKDPSNIVETKAEKSDCIQKEYPSEPPYEGQESKEDKDKVLYNLCDNEQLLSLLEEEHRKGCRCRDCEHRDLPIEAH</sequence>
<dbReference type="OMA" id="CRDCEHQ"/>
<gene>
    <name evidence="8" type="primary">Dyak\GE25782</name>
    <name evidence="8" type="synonym">dyak_GLEANR_9384</name>
    <name evidence="8" type="synonym">GE25782</name>
    <name evidence="8" type="ORF">Dyak_GE25782</name>
</gene>
<dbReference type="Gene3D" id="1.20.5.2480">
    <property type="match status" value="1"/>
</dbReference>
<dbReference type="KEGG" id="dya:Dyak_GE25782"/>
<reference evidence="8 9" key="2">
    <citation type="journal article" date="2007" name="PLoS Biol.">
        <title>Principles of genome evolution in the Drosophila melanogaster species group.</title>
        <authorList>
            <person name="Ranz J.M."/>
            <person name="Maurin D."/>
            <person name="Chan Y.S."/>
            <person name="von Grotthuss M."/>
            <person name="Hillier L.W."/>
            <person name="Roote J."/>
            <person name="Ashburner M."/>
            <person name="Bergman C.M."/>
        </authorList>
    </citation>
    <scope>NUCLEOTIDE SEQUENCE [LARGE SCALE GENOMIC DNA]</scope>
    <source>
        <strain evidence="9">Tai18E2 / Tucson 14021-0261.01</strain>
    </source>
</reference>
<keyword evidence="4 6" id="KW-1133">Transmembrane helix</keyword>
<dbReference type="PhylomeDB" id="B4PRG8"/>
<evidence type="ECO:0000256" key="1">
    <source>
        <dbReference type="ARBA" id="ARBA00004477"/>
    </source>
</evidence>
<reference evidence="8 9" key="1">
    <citation type="journal article" date="2007" name="Nature">
        <title>Evolution of genes and genomes on the Drosophila phylogeny.</title>
        <authorList>
            <consortium name="Drosophila 12 Genomes Consortium"/>
            <person name="Clark A.G."/>
            <person name="Eisen M.B."/>
            <person name="Smith D.R."/>
            <person name="Bergman C.M."/>
            <person name="Oliver B."/>
            <person name="Markow T.A."/>
            <person name="Kaufman T.C."/>
            <person name="Kellis M."/>
            <person name="Gelbart W."/>
            <person name="Iyer V.N."/>
            <person name="Pollard D.A."/>
            <person name="Sackton T.B."/>
            <person name="Larracuente A.M."/>
            <person name="Singh N.D."/>
            <person name="Abad J.P."/>
            <person name="Abt D.N."/>
            <person name="Adryan B."/>
            <person name="Aguade M."/>
            <person name="Akashi H."/>
            <person name="Anderson W.W."/>
            <person name="Aquadro C.F."/>
            <person name="Ardell D.H."/>
            <person name="Arguello R."/>
            <person name="Artieri C.G."/>
            <person name="Barbash D.A."/>
            <person name="Barker D."/>
            <person name="Barsanti P."/>
            <person name="Batterham P."/>
            <person name="Batzoglou S."/>
            <person name="Begun D."/>
            <person name="Bhutkar A."/>
            <person name="Blanco E."/>
            <person name="Bosak S.A."/>
            <person name="Bradley R.K."/>
            <person name="Brand A.D."/>
            <person name="Brent M.R."/>
            <person name="Brooks A.N."/>
            <person name="Brown R.H."/>
            <person name="Butlin R.K."/>
            <person name="Caggese C."/>
            <person name="Calvi B.R."/>
            <person name="Bernardo de Carvalho A."/>
            <person name="Caspi A."/>
            <person name="Castrezana S."/>
            <person name="Celniker S.E."/>
            <person name="Chang J.L."/>
            <person name="Chapple C."/>
            <person name="Chatterji S."/>
            <person name="Chinwalla A."/>
            <person name="Civetta A."/>
            <person name="Clifton S.W."/>
            <person name="Comeron J.M."/>
            <person name="Costello J.C."/>
            <person name="Coyne J.A."/>
            <person name="Daub J."/>
            <person name="David R.G."/>
            <person name="Delcher A.L."/>
            <person name="Delehaunty K."/>
            <person name="Do C.B."/>
            <person name="Ebling H."/>
            <person name="Edwards K."/>
            <person name="Eickbush T."/>
            <person name="Evans J.D."/>
            <person name="Filipski A."/>
            <person name="Findeiss S."/>
            <person name="Freyhult E."/>
            <person name="Fulton L."/>
            <person name="Fulton R."/>
            <person name="Garcia A.C."/>
            <person name="Gardiner A."/>
            <person name="Garfield D.A."/>
            <person name="Garvin B.E."/>
            <person name="Gibson G."/>
            <person name="Gilbert D."/>
            <person name="Gnerre S."/>
            <person name="Godfrey J."/>
            <person name="Good R."/>
            <person name="Gotea V."/>
            <person name="Gravely B."/>
            <person name="Greenberg A.J."/>
            <person name="Griffiths-Jones S."/>
            <person name="Gross S."/>
            <person name="Guigo R."/>
            <person name="Gustafson E.A."/>
            <person name="Haerty W."/>
            <person name="Hahn M.W."/>
            <person name="Halligan D.L."/>
            <person name="Halpern A.L."/>
            <person name="Halter G.M."/>
            <person name="Han M.V."/>
            <person name="Heger A."/>
            <person name="Hillier L."/>
            <person name="Hinrichs A.S."/>
            <person name="Holmes I."/>
            <person name="Hoskins R.A."/>
            <person name="Hubisz M.J."/>
            <person name="Hultmark D."/>
            <person name="Huntley M.A."/>
            <person name="Jaffe D.B."/>
            <person name="Jagadeeshan S."/>
            <person name="Jeck W.R."/>
            <person name="Johnson J."/>
            <person name="Jones C.D."/>
            <person name="Jordan W.C."/>
            <person name="Karpen G.H."/>
            <person name="Kataoka E."/>
            <person name="Keightley P.D."/>
            <person name="Kheradpour P."/>
            <person name="Kirkness E.F."/>
            <person name="Koerich L.B."/>
            <person name="Kristiansen K."/>
            <person name="Kudrna D."/>
            <person name="Kulathinal R.J."/>
            <person name="Kumar S."/>
            <person name="Kwok R."/>
            <person name="Lander E."/>
            <person name="Langley C.H."/>
            <person name="Lapoint R."/>
            <person name="Lazzaro B.P."/>
            <person name="Lee S.J."/>
            <person name="Levesque L."/>
            <person name="Li R."/>
            <person name="Lin C.F."/>
            <person name="Lin M.F."/>
            <person name="Lindblad-Toh K."/>
            <person name="Llopart A."/>
            <person name="Long M."/>
            <person name="Low L."/>
            <person name="Lozovsky E."/>
            <person name="Lu J."/>
            <person name="Luo M."/>
            <person name="Machado C.A."/>
            <person name="Makalowski W."/>
            <person name="Marzo M."/>
            <person name="Matsuda M."/>
            <person name="Matzkin L."/>
            <person name="McAllister B."/>
            <person name="McBride C.S."/>
            <person name="McKernan B."/>
            <person name="McKernan K."/>
            <person name="Mendez-Lago M."/>
            <person name="Minx P."/>
            <person name="Mollenhauer M.U."/>
            <person name="Montooth K."/>
            <person name="Mount S.M."/>
            <person name="Mu X."/>
            <person name="Myers E."/>
            <person name="Negre B."/>
            <person name="Newfeld S."/>
            <person name="Nielsen R."/>
            <person name="Noor M.A."/>
            <person name="O'Grady P."/>
            <person name="Pachter L."/>
            <person name="Papaceit M."/>
            <person name="Parisi M.J."/>
            <person name="Parisi M."/>
            <person name="Parts L."/>
            <person name="Pedersen J.S."/>
            <person name="Pesole G."/>
            <person name="Phillippy A.M."/>
            <person name="Ponting C.P."/>
            <person name="Pop M."/>
            <person name="Porcelli D."/>
            <person name="Powell J.R."/>
            <person name="Prohaska S."/>
            <person name="Pruitt K."/>
            <person name="Puig M."/>
            <person name="Quesneville H."/>
            <person name="Ram K.R."/>
            <person name="Rand D."/>
            <person name="Rasmussen M.D."/>
            <person name="Reed L.K."/>
            <person name="Reenan R."/>
            <person name="Reily A."/>
            <person name="Remington K.A."/>
            <person name="Rieger T.T."/>
            <person name="Ritchie M.G."/>
            <person name="Robin C."/>
            <person name="Rogers Y.H."/>
            <person name="Rohde C."/>
            <person name="Rozas J."/>
            <person name="Rubenfield M.J."/>
            <person name="Ruiz A."/>
            <person name="Russo S."/>
            <person name="Salzberg S.L."/>
            <person name="Sanchez-Gracia A."/>
            <person name="Saranga D.J."/>
            <person name="Sato H."/>
            <person name="Schaeffer S.W."/>
            <person name="Schatz M.C."/>
            <person name="Schlenke T."/>
            <person name="Schwartz R."/>
            <person name="Segarra C."/>
            <person name="Singh R.S."/>
            <person name="Sirot L."/>
            <person name="Sirota M."/>
            <person name="Sisneros N.B."/>
            <person name="Smith C.D."/>
            <person name="Smith T.F."/>
            <person name="Spieth J."/>
            <person name="Stage D.E."/>
            <person name="Stark A."/>
            <person name="Stephan W."/>
            <person name="Strausberg R.L."/>
            <person name="Strempel S."/>
            <person name="Sturgill D."/>
            <person name="Sutton G."/>
            <person name="Sutton G.G."/>
            <person name="Tao W."/>
            <person name="Teichmann S."/>
            <person name="Tobari Y.N."/>
            <person name="Tomimura Y."/>
            <person name="Tsolas J.M."/>
            <person name="Valente V.L."/>
            <person name="Venter E."/>
            <person name="Venter J.C."/>
            <person name="Vicario S."/>
            <person name="Vieira F.G."/>
            <person name="Vilella A.J."/>
            <person name="Villasante A."/>
            <person name="Walenz B."/>
            <person name="Wang J."/>
            <person name="Wasserman M."/>
            <person name="Watts T."/>
            <person name="Wilson D."/>
            <person name="Wilson R.K."/>
            <person name="Wing R.A."/>
            <person name="Wolfner M.F."/>
            <person name="Wong A."/>
            <person name="Wong G.K."/>
            <person name="Wu C.I."/>
            <person name="Wu G."/>
            <person name="Yamamoto D."/>
            <person name="Yang H.P."/>
            <person name="Yang S.P."/>
            <person name="Yorke J.A."/>
            <person name="Yoshida K."/>
            <person name="Zdobnov E."/>
            <person name="Zhang P."/>
            <person name="Zhang Y."/>
            <person name="Zimin A.V."/>
            <person name="Baldwin J."/>
            <person name="Abdouelleil A."/>
            <person name="Abdulkadir J."/>
            <person name="Abebe A."/>
            <person name="Abera B."/>
            <person name="Abreu J."/>
            <person name="Acer S.C."/>
            <person name="Aftuck L."/>
            <person name="Alexander A."/>
            <person name="An P."/>
            <person name="Anderson E."/>
            <person name="Anderson S."/>
            <person name="Arachi H."/>
            <person name="Azer M."/>
            <person name="Bachantsang P."/>
            <person name="Barry A."/>
            <person name="Bayul T."/>
            <person name="Berlin A."/>
            <person name="Bessette D."/>
            <person name="Bloom T."/>
            <person name="Blye J."/>
            <person name="Boguslavskiy L."/>
            <person name="Bonnet C."/>
            <person name="Boukhgalter B."/>
            <person name="Bourzgui I."/>
            <person name="Brown A."/>
            <person name="Cahill P."/>
            <person name="Channer S."/>
            <person name="Cheshatsang Y."/>
            <person name="Chuda L."/>
            <person name="Citroen M."/>
            <person name="Collymore A."/>
            <person name="Cooke P."/>
            <person name="Costello M."/>
            <person name="D'Aco K."/>
            <person name="Daza R."/>
            <person name="De Haan G."/>
            <person name="DeGray S."/>
            <person name="DeMaso C."/>
            <person name="Dhargay N."/>
            <person name="Dooley K."/>
            <person name="Dooley E."/>
            <person name="Doricent M."/>
            <person name="Dorje P."/>
            <person name="Dorjee K."/>
            <person name="Dupes A."/>
            <person name="Elong R."/>
            <person name="Falk J."/>
            <person name="Farina A."/>
            <person name="Faro S."/>
            <person name="Ferguson D."/>
            <person name="Fisher S."/>
            <person name="Foley C.D."/>
            <person name="Franke A."/>
            <person name="Friedrich D."/>
            <person name="Gadbois L."/>
            <person name="Gearin G."/>
            <person name="Gearin C.R."/>
            <person name="Giannoukos G."/>
            <person name="Goode T."/>
            <person name="Graham J."/>
            <person name="Grandbois E."/>
            <person name="Grewal S."/>
            <person name="Gyaltsen K."/>
            <person name="Hafez N."/>
            <person name="Hagos B."/>
            <person name="Hall J."/>
            <person name="Henson C."/>
            <person name="Hollinger A."/>
            <person name="Honan T."/>
            <person name="Huard M.D."/>
            <person name="Hughes L."/>
            <person name="Hurhula B."/>
            <person name="Husby M.E."/>
            <person name="Kamat A."/>
            <person name="Kanga B."/>
            <person name="Kashin S."/>
            <person name="Khazanovich D."/>
            <person name="Kisner P."/>
            <person name="Lance K."/>
            <person name="Lara M."/>
            <person name="Lee W."/>
            <person name="Lennon N."/>
            <person name="Letendre F."/>
            <person name="LeVine R."/>
            <person name="Lipovsky A."/>
            <person name="Liu X."/>
            <person name="Liu J."/>
            <person name="Liu S."/>
            <person name="Lokyitsang T."/>
            <person name="Lokyitsang Y."/>
            <person name="Lubonja R."/>
            <person name="Lui A."/>
            <person name="MacDonald P."/>
            <person name="Magnisalis V."/>
            <person name="Maru K."/>
            <person name="Matthews C."/>
            <person name="McCusker W."/>
            <person name="McDonough S."/>
            <person name="Mehta T."/>
            <person name="Meldrim J."/>
            <person name="Meneus L."/>
            <person name="Mihai O."/>
            <person name="Mihalev A."/>
            <person name="Mihova T."/>
            <person name="Mittelman R."/>
            <person name="Mlenga V."/>
            <person name="Montmayeur A."/>
            <person name="Mulrain L."/>
            <person name="Navidi A."/>
            <person name="Naylor J."/>
            <person name="Negash T."/>
            <person name="Nguyen T."/>
            <person name="Nguyen N."/>
            <person name="Nicol R."/>
            <person name="Norbu C."/>
            <person name="Norbu N."/>
            <person name="Novod N."/>
            <person name="O'Neill B."/>
            <person name="Osman S."/>
            <person name="Markiewicz E."/>
            <person name="Oyono O.L."/>
            <person name="Patti C."/>
            <person name="Phunkhang P."/>
            <person name="Pierre F."/>
            <person name="Priest M."/>
            <person name="Raghuraman S."/>
            <person name="Rege F."/>
            <person name="Reyes R."/>
            <person name="Rise C."/>
            <person name="Rogov P."/>
            <person name="Ross K."/>
            <person name="Ryan E."/>
            <person name="Settipalli S."/>
            <person name="Shea T."/>
            <person name="Sherpa N."/>
            <person name="Shi L."/>
            <person name="Shih D."/>
            <person name="Sparrow T."/>
            <person name="Spaulding J."/>
            <person name="Stalker J."/>
            <person name="Stange-Thomann N."/>
            <person name="Stavropoulos S."/>
            <person name="Stone C."/>
            <person name="Strader C."/>
            <person name="Tesfaye S."/>
            <person name="Thomson T."/>
            <person name="Thoulutsang Y."/>
            <person name="Thoulutsang D."/>
            <person name="Topham K."/>
            <person name="Topping I."/>
            <person name="Tsamla T."/>
            <person name="Vassiliev H."/>
            <person name="Vo A."/>
            <person name="Wangchuk T."/>
            <person name="Wangdi T."/>
            <person name="Weiand M."/>
            <person name="Wilkinson J."/>
            <person name="Wilson A."/>
            <person name="Yadav S."/>
            <person name="Young G."/>
            <person name="Yu Q."/>
            <person name="Zembek L."/>
            <person name="Zhong D."/>
            <person name="Zimmer A."/>
            <person name="Zwirko Z."/>
            <person name="Jaffe D.B."/>
            <person name="Alvarez P."/>
            <person name="Brockman W."/>
            <person name="Butler J."/>
            <person name="Chin C."/>
            <person name="Gnerre S."/>
            <person name="Grabherr M."/>
            <person name="Kleber M."/>
            <person name="Mauceli E."/>
            <person name="MacCallum I."/>
        </authorList>
    </citation>
    <scope>NUCLEOTIDE SEQUENCE [LARGE SCALE GENOMIC DNA]</scope>
    <source>
        <strain evidence="9">Tai18E2 / Tucson 14021-0261.01</strain>
    </source>
</reference>
<proteinExistence type="predicted"/>
<dbReference type="AlphaFoldDB" id="B4PRG8"/>
<keyword evidence="2 6" id="KW-0812">Transmembrane</keyword>